<proteinExistence type="predicted"/>
<dbReference type="PANTHER" id="PTHR43272">
    <property type="entry name" value="LONG-CHAIN-FATTY-ACID--COA LIGASE"/>
    <property type="match status" value="1"/>
</dbReference>
<dbReference type="EC" id="6.2.1.3" evidence="3"/>
<dbReference type="EMBL" id="CAJVCH010570220">
    <property type="protein sequence ID" value="CAG7834382.1"/>
    <property type="molecule type" value="Genomic_DNA"/>
</dbReference>
<dbReference type="GO" id="GO:0016020">
    <property type="term" value="C:membrane"/>
    <property type="evidence" value="ECO:0007669"/>
    <property type="project" value="TreeGrafter"/>
</dbReference>
<organism evidence="5 6">
    <name type="scientific">Allacma fusca</name>
    <dbReference type="NCBI Taxonomy" id="39272"/>
    <lineage>
        <taxon>Eukaryota</taxon>
        <taxon>Metazoa</taxon>
        <taxon>Ecdysozoa</taxon>
        <taxon>Arthropoda</taxon>
        <taxon>Hexapoda</taxon>
        <taxon>Collembola</taxon>
        <taxon>Symphypleona</taxon>
        <taxon>Sminthuridae</taxon>
        <taxon>Allacma</taxon>
    </lineage>
</organism>
<evidence type="ECO:0000256" key="1">
    <source>
        <dbReference type="ARBA" id="ARBA00022598"/>
    </source>
</evidence>
<evidence type="ECO:0000256" key="3">
    <source>
        <dbReference type="ARBA" id="ARBA00026121"/>
    </source>
</evidence>
<dbReference type="PANTHER" id="PTHR43272:SF107">
    <property type="entry name" value="LONG-CHAIN-FATTY-ACID--COA LIGASE 5"/>
    <property type="match status" value="1"/>
</dbReference>
<dbReference type="AlphaFoldDB" id="A0A8J2LQ18"/>
<evidence type="ECO:0000256" key="2">
    <source>
        <dbReference type="ARBA" id="ARBA00022832"/>
    </source>
</evidence>
<feature type="non-terminal residue" evidence="5">
    <location>
        <position position="1"/>
    </location>
</feature>
<evidence type="ECO:0000313" key="6">
    <source>
        <dbReference type="Proteomes" id="UP000708208"/>
    </source>
</evidence>
<accession>A0A8J2LQ18</accession>
<gene>
    <name evidence="5" type="ORF">AFUS01_LOCUS43896</name>
</gene>
<reference evidence="5" key="1">
    <citation type="submission" date="2021-06" db="EMBL/GenBank/DDBJ databases">
        <authorList>
            <person name="Hodson N. C."/>
            <person name="Mongue J. A."/>
            <person name="Jaron S. K."/>
        </authorList>
    </citation>
    <scope>NUCLEOTIDE SEQUENCE</scope>
</reference>
<keyword evidence="2" id="KW-0276">Fatty acid metabolism</keyword>
<feature type="domain" description="AMP-dependent synthetase/ligase" evidence="4">
    <location>
        <begin position="95"/>
        <end position="496"/>
    </location>
</feature>
<dbReference type="InterPro" id="IPR000873">
    <property type="entry name" value="AMP-dep_synth/lig_dom"/>
</dbReference>
<evidence type="ECO:0000259" key="4">
    <source>
        <dbReference type="Pfam" id="PF00501"/>
    </source>
</evidence>
<name>A0A8J2LQ18_9HEXA</name>
<dbReference type="Pfam" id="PF00501">
    <property type="entry name" value="AMP-binding"/>
    <property type="match status" value="1"/>
</dbReference>
<dbReference type="GO" id="GO:0005783">
    <property type="term" value="C:endoplasmic reticulum"/>
    <property type="evidence" value="ECO:0007669"/>
    <property type="project" value="TreeGrafter"/>
</dbReference>
<dbReference type="GO" id="GO:0004467">
    <property type="term" value="F:long-chain fatty acid-CoA ligase activity"/>
    <property type="evidence" value="ECO:0007669"/>
    <property type="project" value="UniProtKB-EC"/>
</dbReference>
<keyword evidence="2" id="KW-0443">Lipid metabolism</keyword>
<keyword evidence="6" id="KW-1185">Reference proteome</keyword>
<keyword evidence="1" id="KW-0436">Ligase</keyword>
<comment type="caution">
    <text evidence="5">The sequence shown here is derived from an EMBL/GenBank/DDBJ whole genome shotgun (WGS) entry which is preliminary data.</text>
</comment>
<sequence>MKAVVSPSASASTTGSNCCPSKSKIEKVLETQSIILDGPERIHCSALTKEIIGDTFNKYWTLYDDFTTLYDLLRRGLRMSNNGRCLGYRPSEGSKYVWLSYKEVLKRSLNFGRGLRHLGLKKKDFVGIYCKNRVEWVLAEQGLFPFSMTSVPLFDTLGPKAVNFEISQAEISLVVVEDDKKVRHVLDPKPECLKIIIHIENISEETSKSAETMGAKLYKFEEVEKYGEKYEKKYPEQRPGPDDIAILNYTSGTGGNPKGVVIEHKNFVAAISSNLITFSQSRRGLNPSDVIISFLPLAHSYEKLVENCALVTGSSIGFFRGDVQKLMDDIKYLRPTVFPCVPRLLNRVYDRVISRASKSVVRRCFLNAAIKSKSREVRKGKLRRNSIWDVLVFRKVQNALGGRVHTVISGGAPASLDILEFFKCALGCSVLEGYGQTETCATGSITHPKEVNAGHVGAPSVCCQIKLIDVPEMGYLSEQDQGEICMRGPHVVKRYLKSPEEFEDVVDDEDWIHTGDVGKWLPNGVLKIIDRKNNFFKLSQGEFVAPERIETVYAMCHYVSQIFVYGLSTESYLVGIVVPNIEAFRNSHPGQGLEDICRDPNVKPVILENLTITGKDNSLLSFEQVKDIHLCPTPFSDELGLITPTFKLKRSEMKKYFHKEIED</sequence>
<dbReference type="OrthoDB" id="1700726at2759"/>
<dbReference type="Proteomes" id="UP000708208">
    <property type="component" value="Unassembled WGS sequence"/>
</dbReference>
<evidence type="ECO:0000313" key="5">
    <source>
        <dbReference type="EMBL" id="CAG7834382.1"/>
    </source>
</evidence>
<protein>
    <recommendedName>
        <fullName evidence="3">long-chain-fatty-acid--CoA ligase</fullName>
        <ecNumber evidence="3">6.2.1.3</ecNumber>
    </recommendedName>
</protein>